<evidence type="ECO:0000313" key="4">
    <source>
        <dbReference type="Proteomes" id="UP000663829"/>
    </source>
</evidence>
<evidence type="ECO:0000256" key="1">
    <source>
        <dbReference type="SAM" id="MobiDB-lite"/>
    </source>
</evidence>
<feature type="compositionally biased region" description="Polar residues" evidence="1">
    <location>
        <begin position="14"/>
        <end position="25"/>
    </location>
</feature>
<feature type="non-terminal residue" evidence="2">
    <location>
        <position position="1"/>
    </location>
</feature>
<feature type="compositionally biased region" description="Acidic residues" evidence="1">
    <location>
        <begin position="26"/>
        <end position="43"/>
    </location>
</feature>
<dbReference type="EMBL" id="CAJOBC010099315">
    <property type="protein sequence ID" value="CAF4459960.1"/>
    <property type="molecule type" value="Genomic_DNA"/>
</dbReference>
<dbReference type="AlphaFoldDB" id="A0A815ZXP5"/>
<dbReference type="Proteomes" id="UP000681722">
    <property type="component" value="Unassembled WGS sequence"/>
</dbReference>
<reference evidence="2" key="1">
    <citation type="submission" date="2021-02" db="EMBL/GenBank/DDBJ databases">
        <authorList>
            <person name="Nowell W R."/>
        </authorList>
    </citation>
    <scope>NUCLEOTIDE SEQUENCE</scope>
</reference>
<accession>A0A815ZXP5</accession>
<protein>
    <submittedName>
        <fullName evidence="2">Uncharacterized protein</fullName>
    </submittedName>
</protein>
<evidence type="ECO:0000313" key="3">
    <source>
        <dbReference type="EMBL" id="CAF4459960.1"/>
    </source>
</evidence>
<feature type="region of interest" description="Disordered" evidence="1">
    <location>
        <begin position="1"/>
        <end position="43"/>
    </location>
</feature>
<organism evidence="2 4">
    <name type="scientific">Didymodactylos carnosus</name>
    <dbReference type="NCBI Taxonomy" id="1234261"/>
    <lineage>
        <taxon>Eukaryota</taxon>
        <taxon>Metazoa</taxon>
        <taxon>Spiralia</taxon>
        <taxon>Gnathifera</taxon>
        <taxon>Rotifera</taxon>
        <taxon>Eurotatoria</taxon>
        <taxon>Bdelloidea</taxon>
        <taxon>Philodinida</taxon>
        <taxon>Philodinidae</taxon>
        <taxon>Didymodactylos</taxon>
    </lineage>
</organism>
<dbReference type="EMBL" id="CAJNOQ010033206">
    <property type="protein sequence ID" value="CAF1588790.1"/>
    <property type="molecule type" value="Genomic_DNA"/>
</dbReference>
<keyword evidence="4" id="KW-1185">Reference proteome</keyword>
<evidence type="ECO:0000313" key="2">
    <source>
        <dbReference type="EMBL" id="CAF1588790.1"/>
    </source>
</evidence>
<proteinExistence type="predicted"/>
<feature type="region of interest" description="Disordered" evidence="1">
    <location>
        <begin position="136"/>
        <end position="155"/>
    </location>
</feature>
<comment type="caution">
    <text evidence="2">The sequence shown here is derived from an EMBL/GenBank/DDBJ whole genome shotgun (WGS) entry which is preliminary data.</text>
</comment>
<gene>
    <name evidence="2" type="ORF">GPM918_LOCUS41614</name>
    <name evidence="3" type="ORF">SRO942_LOCUS42695</name>
</gene>
<name>A0A815ZXP5_9BILA</name>
<dbReference type="Proteomes" id="UP000663829">
    <property type="component" value="Unassembled WGS sequence"/>
</dbReference>
<sequence length="155" mass="17164">QQLSTKIEEAECDSTATPDILTTSDDFNEDTMSEEEDVQQDAAEDGDPLCLTCEHPSNTDGVRNLMKMKEGSKGMNQLMGMHLAPTDSNVTYKITRKRKINDINGILTIDTDAGVTIMKYQQWIIIRDDPKDIHPYSGSDIVEPEGSSIQQAGLI</sequence>